<dbReference type="EMBL" id="AP019774">
    <property type="protein sequence ID" value="BCD69860.1"/>
    <property type="molecule type" value="Genomic_DNA"/>
</dbReference>
<reference evidence="3 4" key="1">
    <citation type="submission" date="2019-06" db="EMBL/GenBank/DDBJ databases">
        <title>Complete genome sequence of Helicobacter suis SNTW101c.</title>
        <authorList>
            <person name="Rimbara E."/>
            <person name="Suzuki M."/>
            <person name="Matsui H."/>
            <person name="Nakamura M."/>
            <person name="Mori S."/>
            <person name="Shibayama K."/>
        </authorList>
    </citation>
    <scope>NUCLEOTIDE SEQUENCE [LARGE SCALE GENOMIC DNA]</scope>
    <source>
        <strain evidence="3 4">SNTW101c</strain>
    </source>
</reference>
<gene>
    <name evidence="2" type="ORF">NHP190020_09750</name>
    <name evidence="3" type="ORF">SNTW_05050</name>
</gene>
<name>A0A6J4CZC4_9HELI</name>
<dbReference type="Proteomes" id="UP000317935">
    <property type="component" value="Chromosome"/>
</dbReference>
<organism evidence="3 4">
    <name type="scientific">Helicobacter suis</name>
    <dbReference type="NCBI Taxonomy" id="104628"/>
    <lineage>
        <taxon>Bacteria</taxon>
        <taxon>Pseudomonadati</taxon>
        <taxon>Campylobacterota</taxon>
        <taxon>Epsilonproteobacteria</taxon>
        <taxon>Campylobacterales</taxon>
        <taxon>Helicobacteraceae</taxon>
        <taxon>Helicobacter</taxon>
    </lineage>
</organism>
<dbReference type="EMBL" id="AP023036">
    <property type="protein sequence ID" value="BCD45936.1"/>
    <property type="molecule type" value="Genomic_DNA"/>
</dbReference>
<proteinExistence type="predicted"/>
<dbReference type="GO" id="GO:0016020">
    <property type="term" value="C:membrane"/>
    <property type="evidence" value="ECO:0007669"/>
    <property type="project" value="InterPro"/>
</dbReference>
<accession>A0A6J4CZC4</accession>
<dbReference type="InterPro" id="IPR007313">
    <property type="entry name" value="FxsA"/>
</dbReference>
<keyword evidence="5" id="KW-1185">Reference proteome</keyword>
<dbReference type="GeneID" id="56929192"/>
<sequence>MPLIFIVGLFYIVIEFLLVLSVIQHLGLFIFLLEVAISGFIGGVLLFKNPFEDLKNIRNISFAEDFVLRSFGGLLLLLPGVLCDIFGIILILIASIRPQRKNHEEGVVDVEVLDKEK</sequence>
<reference evidence="2 5" key="2">
    <citation type="submission" date="2020-04" db="EMBL/GenBank/DDBJ databases">
        <title>Genomic analysis of gastric non-Helicobacter pylori Helicobacters isolated in Japan.</title>
        <authorList>
            <person name="Suzuki M."/>
            <person name="Rimbara E."/>
        </authorList>
    </citation>
    <scope>NUCLEOTIDE SEQUENCE [LARGE SCALE GENOMIC DNA]</scope>
    <source>
        <strain evidence="2 5">NHP19-0020</strain>
    </source>
</reference>
<evidence type="ECO:0000313" key="3">
    <source>
        <dbReference type="EMBL" id="BCD69860.1"/>
    </source>
</evidence>
<dbReference type="Proteomes" id="UP000509742">
    <property type="component" value="Chromosome"/>
</dbReference>
<keyword evidence="1" id="KW-0812">Transmembrane</keyword>
<feature type="transmembrane region" description="Helical" evidence="1">
    <location>
        <begin position="28"/>
        <end position="47"/>
    </location>
</feature>
<evidence type="ECO:0000313" key="4">
    <source>
        <dbReference type="Proteomes" id="UP000317935"/>
    </source>
</evidence>
<evidence type="ECO:0008006" key="6">
    <source>
        <dbReference type="Google" id="ProtNLM"/>
    </source>
</evidence>
<feature type="transmembrane region" description="Helical" evidence="1">
    <location>
        <begin position="6"/>
        <end position="23"/>
    </location>
</feature>
<protein>
    <recommendedName>
        <fullName evidence="6">FxsA family protein</fullName>
    </recommendedName>
</protein>
<dbReference type="OrthoDB" id="5329732at2"/>
<keyword evidence="1" id="KW-1133">Transmembrane helix</keyword>
<evidence type="ECO:0000256" key="1">
    <source>
        <dbReference type="SAM" id="Phobius"/>
    </source>
</evidence>
<evidence type="ECO:0000313" key="5">
    <source>
        <dbReference type="Proteomes" id="UP000509742"/>
    </source>
</evidence>
<dbReference type="RefSeq" id="WP_040499351.1">
    <property type="nucleotide sequence ID" value="NZ_AP019774.1"/>
</dbReference>
<keyword evidence="1" id="KW-0472">Membrane</keyword>
<dbReference type="Pfam" id="PF04186">
    <property type="entry name" value="FxsA"/>
    <property type="match status" value="1"/>
</dbReference>
<feature type="transmembrane region" description="Helical" evidence="1">
    <location>
        <begin position="67"/>
        <end position="93"/>
    </location>
</feature>
<dbReference type="AlphaFoldDB" id="A0A6J4CZC4"/>
<evidence type="ECO:0000313" key="2">
    <source>
        <dbReference type="EMBL" id="BCD45936.1"/>
    </source>
</evidence>